<keyword evidence="6" id="KW-0378">Hydrolase</keyword>
<evidence type="ECO:0000256" key="7">
    <source>
        <dbReference type="ARBA" id="ARBA00022833"/>
    </source>
</evidence>
<keyword evidence="4" id="KW-0479">Metal-binding</keyword>
<evidence type="ECO:0000256" key="6">
    <source>
        <dbReference type="ARBA" id="ARBA00022801"/>
    </source>
</evidence>
<evidence type="ECO:0008006" key="9">
    <source>
        <dbReference type="Google" id="ProtNLM"/>
    </source>
</evidence>
<dbReference type="HAMAP" id="MF_00009">
    <property type="entry name" value="Endoribonucl_YbeY"/>
    <property type="match status" value="1"/>
</dbReference>
<dbReference type="InterPro" id="IPR023091">
    <property type="entry name" value="MetalPrtase_cat_dom_sf_prd"/>
</dbReference>
<dbReference type="InterPro" id="IPR002036">
    <property type="entry name" value="YbeY"/>
</dbReference>
<dbReference type="Gene3D" id="3.40.390.30">
    <property type="entry name" value="Metalloproteases ('zincins'), catalytic domain"/>
    <property type="match status" value="1"/>
</dbReference>
<accession>A0A381PK38</accession>
<dbReference type="PANTHER" id="PTHR46986">
    <property type="entry name" value="ENDORIBONUCLEASE YBEY, CHLOROPLASTIC"/>
    <property type="match status" value="1"/>
</dbReference>
<comment type="similarity">
    <text evidence="2">Belongs to the endoribonuclease YbeY family.</text>
</comment>
<dbReference type="GO" id="GO:0004519">
    <property type="term" value="F:endonuclease activity"/>
    <property type="evidence" value="ECO:0007669"/>
    <property type="project" value="UniProtKB-KW"/>
</dbReference>
<dbReference type="AlphaFoldDB" id="A0A381PK38"/>
<dbReference type="Pfam" id="PF02130">
    <property type="entry name" value="YbeY"/>
    <property type="match status" value="1"/>
</dbReference>
<dbReference type="EMBL" id="UINC01001008">
    <property type="protein sequence ID" value="SUZ67330.1"/>
    <property type="molecule type" value="Genomic_DNA"/>
</dbReference>
<proteinExistence type="inferred from homology"/>
<evidence type="ECO:0000256" key="2">
    <source>
        <dbReference type="ARBA" id="ARBA00010875"/>
    </source>
</evidence>
<keyword evidence="7" id="KW-0862">Zinc</keyword>
<evidence type="ECO:0000256" key="5">
    <source>
        <dbReference type="ARBA" id="ARBA00022759"/>
    </source>
</evidence>
<dbReference type="SUPFAM" id="SSF55486">
    <property type="entry name" value="Metalloproteases ('zincins'), catalytic domain"/>
    <property type="match status" value="1"/>
</dbReference>
<evidence type="ECO:0000313" key="8">
    <source>
        <dbReference type="EMBL" id="SUZ67330.1"/>
    </source>
</evidence>
<dbReference type="GO" id="GO:0006364">
    <property type="term" value="P:rRNA processing"/>
    <property type="evidence" value="ECO:0007669"/>
    <property type="project" value="InterPro"/>
</dbReference>
<dbReference type="GO" id="GO:0004222">
    <property type="term" value="F:metalloendopeptidase activity"/>
    <property type="evidence" value="ECO:0007669"/>
    <property type="project" value="InterPro"/>
</dbReference>
<dbReference type="NCBIfam" id="TIGR00043">
    <property type="entry name" value="rRNA maturation RNase YbeY"/>
    <property type="match status" value="1"/>
</dbReference>
<dbReference type="GO" id="GO:0046872">
    <property type="term" value="F:metal ion binding"/>
    <property type="evidence" value="ECO:0007669"/>
    <property type="project" value="UniProtKB-KW"/>
</dbReference>
<organism evidence="8">
    <name type="scientific">marine metagenome</name>
    <dbReference type="NCBI Taxonomy" id="408172"/>
    <lineage>
        <taxon>unclassified sequences</taxon>
        <taxon>metagenomes</taxon>
        <taxon>ecological metagenomes</taxon>
    </lineage>
</organism>
<reference evidence="8" key="1">
    <citation type="submission" date="2018-05" db="EMBL/GenBank/DDBJ databases">
        <authorList>
            <person name="Lanie J.A."/>
            <person name="Ng W.-L."/>
            <person name="Kazmierczak K.M."/>
            <person name="Andrzejewski T.M."/>
            <person name="Davidsen T.M."/>
            <person name="Wayne K.J."/>
            <person name="Tettelin H."/>
            <person name="Glass J.I."/>
            <person name="Rusch D."/>
            <person name="Podicherti R."/>
            <person name="Tsui H.-C.T."/>
            <person name="Winkler M.E."/>
        </authorList>
    </citation>
    <scope>NUCLEOTIDE SEQUENCE</scope>
</reference>
<comment type="cofactor">
    <cofactor evidence="1">
        <name>Zn(2+)</name>
        <dbReference type="ChEBI" id="CHEBI:29105"/>
    </cofactor>
</comment>
<keyword evidence="5" id="KW-0255">Endonuclease</keyword>
<sequence>VPVGETRITLDSPEVQVTDQHSGHQLDLDRYRNLALNVLTDEGVPAGAELTVVFVSTEDMTELNAKHMGRQEPTDVLAFPIDAHDVNHQNGDPIPVLLGDVVICPTVAAANSSTNSHSYPGHAGSLRDEIDLLVVHGILHVLGMDHADDEERNLMQASERTHLAAFRERDQ</sequence>
<protein>
    <recommendedName>
        <fullName evidence="9">rRNA maturation RNase YbeY</fullName>
    </recommendedName>
</protein>
<dbReference type="PANTHER" id="PTHR46986:SF1">
    <property type="entry name" value="ENDORIBONUCLEASE YBEY, CHLOROPLASTIC"/>
    <property type="match status" value="1"/>
</dbReference>
<evidence type="ECO:0000256" key="4">
    <source>
        <dbReference type="ARBA" id="ARBA00022723"/>
    </source>
</evidence>
<feature type="non-terminal residue" evidence="8">
    <location>
        <position position="1"/>
    </location>
</feature>
<evidence type="ECO:0000256" key="1">
    <source>
        <dbReference type="ARBA" id="ARBA00001947"/>
    </source>
</evidence>
<keyword evidence="3" id="KW-0540">Nuclease</keyword>
<name>A0A381PK38_9ZZZZ</name>
<evidence type="ECO:0000256" key="3">
    <source>
        <dbReference type="ARBA" id="ARBA00022722"/>
    </source>
</evidence>
<gene>
    <name evidence="8" type="ORF">METZ01_LOCUS20184</name>
</gene>